<dbReference type="InterPro" id="IPR011051">
    <property type="entry name" value="RmlC_Cupin_sf"/>
</dbReference>
<evidence type="ECO:0000256" key="1">
    <source>
        <dbReference type="ARBA" id="ARBA00022723"/>
    </source>
</evidence>
<reference evidence="3" key="1">
    <citation type="journal article" date="2014" name="Int. J. Syst. Evol. Microbiol.">
        <title>Complete genome sequence of Corynebacterium casei LMG S-19264T (=DSM 44701T), isolated from a smear-ripened cheese.</title>
        <authorList>
            <consortium name="US DOE Joint Genome Institute (JGI-PGF)"/>
            <person name="Walter F."/>
            <person name="Albersmeier A."/>
            <person name="Kalinowski J."/>
            <person name="Ruckert C."/>
        </authorList>
    </citation>
    <scope>NUCLEOTIDE SEQUENCE</scope>
    <source>
        <strain evidence="3">CGMCC 1.15958</strain>
    </source>
</reference>
<name>A0A916YL61_9BACT</name>
<evidence type="ECO:0000313" key="4">
    <source>
        <dbReference type="Proteomes" id="UP000609064"/>
    </source>
</evidence>
<dbReference type="InterPro" id="IPR051610">
    <property type="entry name" value="GPI/OXD"/>
</dbReference>
<evidence type="ECO:0000259" key="2">
    <source>
        <dbReference type="Pfam" id="PF07883"/>
    </source>
</evidence>
<sequence length="265" mass="30253">MKNFEVFMILMFLVQSVVYSQGKLVESKVYKWDDLVVAKRPQGEARQILEGTTPHFKLCKVHASTLLPKGRMRPEAYRQENEELIIVKEGELTVTIEGKTKVLKPGGIALIMSGDLRENVNMSDKMTTYYVFQLNSIEPVDIERGKKAGGSLLLNWDEIAFKPHDKGGRRDFFNRPTSMCKRFEMHVTTLNEGLMSHEAHQHKPAEIIFLINSQANEKDSKAQETINGVWHDSKVGDIIFLQSNDWHGIKNVGKGTCTYFAFQFE</sequence>
<accession>A0A916YL61</accession>
<dbReference type="InterPro" id="IPR013096">
    <property type="entry name" value="Cupin_2"/>
</dbReference>
<dbReference type="RefSeq" id="WP_188765166.1">
    <property type="nucleotide sequence ID" value="NZ_BMKK01000002.1"/>
</dbReference>
<protein>
    <recommendedName>
        <fullName evidence="2">Cupin type-2 domain-containing protein</fullName>
    </recommendedName>
</protein>
<dbReference type="AlphaFoldDB" id="A0A916YL61"/>
<comment type="caution">
    <text evidence="3">The sequence shown here is derived from an EMBL/GenBank/DDBJ whole genome shotgun (WGS) entry which is preliminary data.</text>
</comment>
<proteinExistence type="predicted"/>
<dbReference type="InterPro" id="IPR014710">
    <property type="entry name" value="RmlC-like_jellyroll"/>
</dbReference>
<dbReference type="EMBL" id="BMKK01000002">
    <property type="protein sequence ID" value="GGD49760.1"/>
    <property type="molecule type" value="Genomic_DNA"/>
</dbReference>
<gene>
    <name evidence="3" type="ORF">GCM10011514_12420</name>
</gene>
<dbReference type="Gene3D" id="2.60.120.10">
    <property type="entry name" value="Jelly Rolls"/>
    <property type="match status" value="1"/>
</dbReference>
<organism evidence="3 4">
    <name type="scientific">Emticicia aquatilis</name>
    <dbReference type="NCBI Taxonomy" id="1537369"/>
    <lineage>
        <taxon>Bacteria</taxon>
        <taxon>Pseudomonadati</taxon>
        <taxon>Bacteroidota</taxon>
        <taxon>Cytophagia</taxon>
        <taxon>Cytophagales</taxon>
        <taxon>Leadbetterellaceae</taxon>
        <taxon>Emticicia</taxon>
    </lineage>
</organism>
<evidence type="ECO:0000313" key="3">
    <source>
        <dbReference type="EMBL" id="GGD49760.1"/>
    </source>
</evidence>
<dbReference type="SUPFAM" id="SSF51182">
    <property type="entry name" value="RmlC-like cupins"/>
    <property type="match status" value="1"/>
</dbReference>
<dbReference type="Proteomes" id="UP000609064">
    <property type="component" value="Unassembled WGS sequence"/>
</dbReference>
<dbReference type="PANTHER" id="PTHR35848:SF9">
    <property type="entry name" value="SLL1358 PROTEIN"/>
    <property type="match status" value="1"/>
</dbReference>
<feature type="domain" description="Cupin type-2" evidence="2">
    <location>
        <begin position="67"/>
        <end position="129"/>
    </location>
</feature>
<dbReference type="PANTHER" id="PTHR35848">
    <property type="entry name" value="OXALATE-BINDING PROTEIN"/>
    <property type="match status" value="1"/>
</dbReference>
<dbReference type="Pfam" id="PF07883">
    <property type="entry name" value="Cupin_2"/>
    <property type="match status" value="1"/>
</dbReference>
<reference evidence="3" key="2">
    <citation type="submission" date="2020-09" db="EMBL/GenBank/DDBJ databases">
        <authorList>
            <person name="Sun Q."/>
            <person name="Zhou Y."/>
        </authorList>
    </citation>
    <scope>NUCLEOTIDE SEQUENCE</scope>
    <source>
        <strain evidence="3">CGMCC 1.15958</strain>
    </source>
</reference>
<dbReference type="GO" id="GO:0046872">
    <property type="term" value="F:metal ion binding"/>
    <property type="evidence" value="ECO:0007669"/>
    <property type="project" value="UniProtKB-KW"/>
</dbReference>
<keyword evidence="4" id="KW-1185">Reference proteome</keyword>
<keyword evidence="1" id="KW-0479">Metal-binding</keyword>